<keyword evidence="3 5" id="KW-1133">Transmembrane helix</keyword>
<evidence type="ECO:0000259" key="6">
    <source>
        <dbReference type="Pfam" id="PF04138"/>
    </source>
</evidence>
<keyword evidence="4 5" id="KW-0472">Membrane</keyword>
<comment type="subcellular location">
    <subcellularLocation>
        <location evidence="1">Membrane</location>
        <topology evidence="1">Multi-pass membrane protein</topology>
    </subcellularLocation>
</comment>
<dbReference type="GO" id="GO:0016020">
    <property type="term" value="C:membrane"/>
    <property type="evidence" value="ECO:0007669"/>
    <property type="project" value="UniProtKB-SubCell"/>
</dbReference>
<feature type="transmembrane region" description="Helical" evidence="5">
    <location>
        <begin position="51"/>
        <end position="71"/>
    </location>
</feature>
<dbReference type="EMBL" id="FQUV01000010">
    <property type="protein sequence ID" value="SHF71771.1"/>
    <property type="molecule type" value="Genomic_DNA"/>
</dbReference>
<dbReference type="Proteomes" id="UP000184144">
    <property type="component" value="Unassembled WGS sequence"/>
</dbReference>
<feature type="domain" description="GtrA/DPMS transmembrane" evidence="6">
    <location>
        <begin position="24"/>
        <end position="146"/>
    </location>
</feature>
<name>A0A1M5DY60_9RHOB</name>
<dbReference type="Pfam" id="PF04138">
    <property type="entry name" value="GtrA_DPMS_TM"/>
    <property type="match status" value="1"/>
</dbReference>
<evidence type="ECO:0000256" key="3">
    <source>
        <dbReference type="ARBA" id="ARBA00022989"/>
    </source>
</evidence>
<evidence type="ECO:0000256" key="4">
    <source>
        <dbReference type="ARBA" id="ARBA00023136"/>
    </source>
</evidence>
<dbReference type="NCBIfam" id="NF037976">
    <property type="entry name" value="gtrA_1"/>
    <property type="match status" value="1"/>
</dbReference>
<protein>
    <submittedName>
        <fullName evidence="7">Putative flippase GtrA (Transmembrane translocase of bactoprenol-linked glucose)</fullName>
    </submittedName>
</protein>
<evidence type="ECO:0000256" key="2">
    <source>
        <dbReference type="ARBA" id="ARBA00022692"/>
    </source>
</evidence>
<keyword evidence="2 5" id="KW-0812">Transmembrane</keyword>
<feature type="transmembrane region" description="Helical" evidence="5">
    <location>
        <begin position="12"/>
        <end position="39"/>
    </location>
</feature>
<sequence length="154" mass="16839">MLPGDLSLCIGWGSFVSLTTLVFRYAAFAVIATIANLGMQRLVLAGGVGTGRFLTAIAAGTLVGLVVKYLLDKRWIFHDMSTSVAAHGRQFTLYSMMGLATTAIFWGLETAFWLVWNTEVMREIGAVIGLSIGYIVKYKLDRRFVFTGIDGTET</sequence>
<evidence type="ECO:0000256" key="5">
    <source>
        <dbReference type="SAM" id="Phobius"/>
    </source>
</evidence>
<dbReference type="AlphaFoldDB" id="A0A1M5DY60"/>
<reference evidence="8" key="1">
    <citation type="submission" date="2016-11" db="EMBL/GenBank/DDBJ databases">
        <authorList>
            <person name="Varghese N."/>
            <person name="Submissions S."/>
        </authorList>
    </citation>
    <scope>NUCLEOTIDE SEQUENCE [LARGE SCALE GENOMIC DNA]</scope>
    <source>
        <strain evidence="8">DSM 100566</strain>
    </source>
</reference>
<organism evidence="7 8">
    <name type="scientific">Litoreibacter ascidiaceicola</name>
    <dbReference type="NCBI Taxonomy" id="1486859"/>
    <lineage>
        <taxon>Bacteria</taxon>
        <taxon>Pseudomonadati</taxon>
        <taxon>Pseudomonadota</taxon>
        <taxon>Alphaproteobacteria</taxon>
        <taxon>Rhodobacterales</taxon>
        <taxon>Roseobacteraceae</taxon>
        <taxon>Litoreibacter</taxon>
    </lineage>
</organism>
<dbReference type="InterPro" id="IPR007267">
    <property type="entry name" value="GtrA_DPMS_TM"/>
</dbReference>
<feature type="transmembrane region" description="Helical" evidence="5">
    <location>
        <begin position="91"/>
        <end position="108"/>
    </location>
</feature>
<dbReference type="STRING" id="1486859.SAMN05444273_11068"/>
<keyword evidence="8" id="KW-1185">Reference proteome</keyword>
<evidence type="ECO:0000313" key="7">
    <source>
        <dbReference type="EMBL" id="SHF71771.1"/>
    </source>
</evidence>
<proteinExistence type="predicted"/>
<accession>A0A1M5DY60</accession>
<gene>
    <name evidence="7" type="ORF">SAMN05444273_11068</name>
</gene>
<dbReference type="GO" id="GO:0000271">
    <property type="term" value="P:polysaccharide biosynthetic process"/>
    <property type="evidence" value="ECO:0007669"/>
    <property type="project" value="InterPro"/>
</dbReference>
<evidence type="ECO:0000313" key="8">
    <source>
        <dbReference type="Proteomes" id="UP000184144"/>
    </source>
</evidence>
<evidence type="ECO:0000256" key="1">
    <source>
        <dbReference type="ARBA" id="ARBA00004141"/>
    </source>
</evidence>